<feature type="compositionally biased region" description="Polar residues" evidence="1">
    <location>
        <begin position="470"/>
        <end position="481"/>
    </location>
</feature>
<dbReference type="Proteomes" id="UP000184330">
    <property type="component" value="Unassembled WGS sequence"/>
</dbReference>
<feature type="region of interest" description="Disordered" evidence="1">
    <location>
        <begin position="1"/>
        <end position="451"/>
    </location>
</feature>
<reference evidence="2 3" key="1">
    <citation type="submission" date="2016-03" db="EMBL/GenBank/DDBJ databases">
        <authorList>
            <person name="Ploux O."/>
        </authorList>
    </citation>
    <scope>NUCLEOTIDE SEQUENCE [LARGE SCALE GENOMIC DNA]</scope>
    <source>
        <strain evidence="2 3">UAMH 11012</strain>
    </source>
</reference>
<evidence type="ECO:0000313" key="3">
    <source>
        <dbReference type="Proteomes" id="UP000184330"/>
    </source>
</evidence>
<dbReference type="AlphaFoldDB" id="A0A1L7X4P1"/>
<feature type="compositionally biased region" description="Low complexity" evidence="1">
    <location>
        <begin position="142"/>
        <end position="153"/>
    </location>
</feature>
<dbReference type="InterPro" id="IPR028322">
    <property type="entry name" value="PNRC-like_rgn"/>
</dbReference>
<feature type="compositionally biased region" description="Polar residues" evidence="1">
    <location>
        <begin position="436"/>
        <end position="451"/>
    </location>
</feature>
<feature type="compositionally biased region" description="Low complexity" evidence="1">
    <location>
        <begin position="15"/>
        <end position="25"/>
    </location>
</feature>
<dbReference type="OrthoDB" id="2142961at2759"/>
<feature type="compositionally biased region" description="Polar residues" evidence="1">
    <location>
        <begin position="70"/>
        <end position="85"/>
    </location>
</feature>
<feature type="region of interest" description="Disordered" evidence="1">
    <location>
        <begin position="470"/>
        <end position="510"/>
    </location>
</feature>
<protein>
    <submittedName>
        <fullName evidence="2">Uncharacterized protein</fullName>
    </submittedName>
</protein>
<sequence length="510" mass="54093">MSTDSPIRGHRHTRSAAIPSPAASSQNPRNPHHLNQHAHARNAQPEMKNYNSDGVLPPSTPPRTPRKDNLPQNQPTPTFSGTGSKQKSRNKNRPKNVNTSPIATRNDRNISPLPGTKSAGIPSAKPMNTPSATAYAGPTFHASPAPSALPIPSFYSKSVPDSPGVKGLKSLRGAPTPPHATPAPNQFQKEESPLDIFFKADREEKARAQSANQAPSAAGPFQPPLESPRNSRTPPTPSSQAQPRQASGNRMSAGGIFAMELDGEREAGTPYGPAFSTPYSERISAARHQLNKPLEQPNLGTPKATDRSEALKNYLFSGSSLPPPKPEEAPQATSHATFATNGYQSAPPISTGPRSAGFPQRPLYNGYQYSPDPKHQNNASRVPGRSSGLRQEVTPTKTPSRTQDRPGTYSNSATPTHIYGNPSLSDTRQVNDDFNHGTSASSFGALSGNRNPDLQGIEDSLRKILKLDSAGSSGVTNSIGSQPAAAVSVPNYVGGRDPPMNGMHNGVMGS</sequence>
<name>A0A1L7X4P1_9HELO</name>
<dbReference type="Pfam" id="PF15365">
    <property type="entry name" value="PNRC"/>
    <property type="match status" value="1"/>
</dbReference>
<gene>
    <name evidence="2" type="ORF">PAC_09889</name>
</gene>
<organism evidence="2 3">
    <name type="scientific">Phialocephala subalpina</name>
    <dbReference type="NCBI Taxonomy" id="576137"/>
    <lineage>
        <taxon>Eukaryota</taxon>
        <taxon>Fungi</taxon>
        <taxon>Dikarya</taxon>
        <taxon>Ascomycota</taxon>
        <taxon>Pezizomycotina</taxon>
        <taxon>Leotiomycetes</taxon>
        <taxon>Helotiales</taxon>
        <taxon>Mollisiaceae</taxon>
        <taxon>Phialocephala</taxon>
        <taxon>Phialocephala fortinii species complex</taxon>
    </lineage>
</organism>
<proteinExistence type="predicted"/>
<feature type="compositionally biased region" description="Basic and acidic residues" evidence="1">
    <location>
        <begin position="188"/>
        <end position="207"/>
    </location>
</feature>
<feature type="compositionally biased region" description="Polar residues" evidence="1">
    <location>
        <begin position="240"/>
        <end position="250"/>
    </location>
</feature>
<dbReference type="GO" id="GO:0016071">
    <property type="term" value="P:mRNA metabolic process"/>
    <property type="evidence" value="ECO:0007669"/>
    <property type="project" value="UniProtKB-ARBA"/>
</dbReference>
<dbReference type="STRING" id="576137.A0A1L7X4P1"/>
<evidence type="ECO:0000313" key="2">
    <source>
        <dbReference type="EMBL" id="CZR59994.1"/>
    </source>
</evidence>
<feature type="compositionally biased region" description="Polar residues" evidence="1">
    <location>
        <begin position="331"/>
        <end position="348"/>
    </location>
</feature>
<feature type="compositionally biased region" description="Basic residues" evidence="1">
    <location>
        <begin position="30"/>
        <end position="40"/>
    </location>
</feature>
<keyword evidence="3" id="KW-1185">Reference proteome</keyword>
<dbReference type="EMBL" id="FJOG01000015">
    <property type="protein sequence ID" value="CZR59994.1"/>
    <property type="molecule type" value="Genomic_DNA"/>
</dbReference>
<accession>A0A1L7X4P1</accession>
<evidence type="ECO:0000256" key="1">
    <source>
        <dbReference type="SAM" id="MobiDB-lite"/>
    </source>
</evidence>